<dbReference type="Proteomes" id="UP000647133">
    <property type="component" value="Unassembled WGS sequence"/>
</dbReference>
<keyword evidence="2" id="KW-1185">Reference proteome</keyword>
<dbReference type="PANTHER" id="PTHR40274">
    <property type="entry name" value="VIRGINIAMYCIN B LYASE"/>
    <property type="match status" value="1"/>
</dbReference>
<accession>A0ABR9AJZ9</accession>
<dbReference type="SUPFAM" id="SSF63829">
    <property type="entry name" value="Calcium-dependent phosphotriesterase"/>
    <property type="match status" value="1"/>
</dbReference>
<dbReference type="InterPro" id="IPR051344">
    <property type="entry name" value="Vgb"/>
</dbReference>
<name>A0ABR9AJZ9_9BACT</name>
<dbReference type="PANTHER" id="PTHR40274:SF3">
    <property type="entry name" value="VIRGINIAMYCIN B LYASE"/>
    <property type="match status" value="1"/>
</dbReference>
<evidence type="ECO:0000313" key="2">
    <source>
        <dbReference type="Proteomes" id="UP000647133"/>
    </source>
</evidence>
<evidence type="ECO:0000313" key="1">
    <source>
        <dbReference type="EMBL" id="MBD8489131.1"/>
    </source>
</evidence>
<dbReference type="InterPro" id="IPR011042">
    <property type="entry name" value="6-blade_b-propeller_TolB-like"/>
</dbReference>
<reference evidence="1 2" key="1">
    <citation type="submission" date="2020-09" db="EMBL/GenBank/DDBJ databases">
        <title>Echinicola sp. CAU 1574 isolated from sand of Sido Beach.</title>
        <authorList>
            <person name="Kim W."/>
        </authorList>
    </citation>
    <scope>NUCLEOTIDE SEQUENCE [LARGE SCALE GENOMIC DNA]</scope>
    <source>
        <strain evidence="1 2">CAU 1574</strain>
    </source>
</reference>
<gene>
    <name evidence="1" type="ORF">IFO69_10275</name>
</gene>
<sequence>MSNQITVKGSLSFNHSSEVTATVKLWEANNKGSVGEYIVTAEGKGEFTIKATVESDDVILYVTAELEDAKVVMLSVLSPNFMEDIAKNGVVVNELTTVASAFTCAQFFNGLQLSGNLHGVTIAAKNTPNLVNPVTGSWGDVLMDPFNITQNETLARLNTLAALITAYGTVQIEGYDWQDEFLKYATPLAGKRPENTAAAMIGIAQSPWVHPADLFHLFDKAYPQPKDGFPAKPNSKVPVSRRSSPFVPYLSFAPADFAMILAFGQGGICAPGKLSLDEEGNLWTGLNWMPGAQNGVYQGIGGGLVKLDSTGRLLSPPVTGFTGMGVDGAGWGTAVTKDDTCWVTSFNGAIGAYRLEDGAPVVEQVPADLAEALNEIGGLQGIGVAPNGDIWVVATSSNKMLHFPEGDLSRGRVVVDEDLNDALSAPFAASIDDANRVWISNTNGKSLVRYSPSEKDTPVERFILAGGGRGVALDSKGNCWVACNTSPDFPSTTPTDGVSIIEGFALGYPHLEQTVGRNLKTGSVFMVPSDADPKDTVDKSTHESNLKGYGDGELNAPWGISVDGNDDVWVANFMGRGVSFMAGASPSGRTEAFHTGDVIHTICSGSIQMLTDVVVDQAGNIWCANNWNLPQTVMEAKPDPAFSTWGGGSGVLVIYGIAKPAQTPVIGPVSAVQDI</sequence>
<comment type="caution">
    <text evidence="1">The sequence shown here is derived from an EMBL/GenBank/DDBJ whole genome shotgun (WGS) entry which is preliminary data.</text>
</comment>
<dbReference type="Gene3D" id="2.130.10.10">
    <property type="entry name" value="YVTN repeat-like/Quinoprotein amine dehydrogenase"/>
    <property type="match status" value="1"/>
</dbReference>
<dbReference type="InterPro" id="IPR015943">
    <property type="entry name" value="WD40/YVTN_repeat-like_dom_sf"/>
</dbReference>
<dbReference type="RefSeq" id="WP_192010019.1">
    <property type="nucleotide sequence ID" value="NZ_JACYTQ010000003.1"/>
</dbReference>
<dbReference type="Gene3D" id="2.120.10.30">
    <property type="entry name" value="TolB, C-terminal domain"/>
    <property type="match status" value="1"/>
</dbReference>
<proteinExistence type="predicted"/>
<protein>
    <submittedName>
        <fullName evidence="1">Uncharacterized protein</fullName>
    </submittedName>
</protein>
<organism evidence="1 2">
    <name type="scientific">Echinicola arenosa</name>
    <dbReference type="NCBI Taxonomy" id="2774144"/>
    <lineage>
        <taxon>Bacteria</taxon>
        <taxon>Pseudomonadati</taxon>
        <taxon>Bacteroidota</taxon>
        <taxon>Cytophagia</taxon>
        <taxon>Cytophagales</taxon>
        <taxon>Cyclobacteriaceae</taxon>
        <taxon>Echinicola</taxon>
    </lineage>
</organism>
<dbReference type="EMBL" id="JACYTQ010000003">
    <property type="protein sequence ID" value="MBD8489131.1"/>
    <property type="molecule type" value="Genomic_DNA"/>
</dbReference>